<dbReference type="AlphaFoldDB" id="A0A6A6DG03"/>
<evidence type="ECO:0000313" key="2">
    <source>
        <dbReference type="Proteomes" id="UP000800200"/>
    </source>
</evidence>
<dbReference type="EMBL" id="ML994681">
    <property type="protein sequence ID" value="KAF2177883.1"/>
    <property type="molecule type" value="Genomic_DNA"/>
</dbReference>
<sequence length="155" mass="17048">MYRSTIRVCVRLSYQCPNTVEVQPGRDMSSTACPAPSTLSKCIYELSTKRKRRRFVGSDEMTGASRKVSDLLLDHDSSSEVDKVNTALVDALAQNQKPGALSGLTTMLGKLPGTQPLTRGAEGLHTKPTNTYETLRANAHRRTTRVWRARGRGAI</sequence>
<keyword evidence="2" id="KW-1185">Reference proteome</keyword>
<reference evidence="1" key="1">
    <citation type="journal article" date="2020" name="Stud. Mycol.">
        <title>101 Dothideomycetes genomes: a test case for predicting lifestyles and emergence of pathogens.</title>
        <authorList>
            <person name="Haridas S."/>
            <person name="Albert R."/>
            <person name="Binder M."/>
            <person name="Bloem J."/>
            <person name="Labutti K."/>
            <person name="Salamov A."/>
            <person name="Andreopoulos B."/>
            <person name="Baker S."/>
            <person name="Barry K."/>
            <person name="Bills G."/>
            <person name="Bluhm B."/>
            <person name="Cannon C."/>
            <person name="Castanera R."/>
            <person name="Culley D."/>
            <person name="Daum C."/>
            <person name="Ezra D."/>
            <person name="Gonzalez J."/>
            <person name="Henrissat B."/>
            <person name="Kuo A."/>
            <person name="Liang C."/>
            <person name="Lipzen A."/>
            <person name="Lutzoni F."/>
            <person name="Magnuson J."/>
            <person name="Mondo S."/>
            <person name="Nolan M."/>
            <person name="Ohm R."/>
            <person name="Pangilinan J."/>
            <person name="Park H.-J."/>
            <person name="Ramirez L."/>
            <person name="Alfaro M."/>
            <person name="Sun H."/>
            <person name="Tritt A."/>
            <person name="Yoshinaga Y."/>
            <person name="Zwiers L.-H."/>
            <person name="Turgeon B."/>
            <person name="Goodwin S."/>
            <person name="Spatafora J."/>
            <person name="Crous P."/>
            <person name="Grigoriev I."/>
        </authorList>
    </citation>
    <scope>NUCLEOTIDE SEQUENCE</scope>
    <source>
        <strain evidence="1">CBS 207.26</strain>
    </source>
</reference>
<organism evidence="1 2">
    <name type="scientific">Zopfia rhizophila CBS 207.26</name>
    <dbReference type="NCBI Taxonomy" id="1314779"/>
    <lineage>
        <taxon>Eukaryota</taxon>
        <taxon>Fungi</taxon>
        <taxon>Dikarya</taxon>
        <taxon>Ascomycota</taxon>
        <taxon>Pezizomycotina</taxon>
        <taxon>Dothideomycetes</taxon>
        <taxon>Dothideomycetes incertae sedis</taxon>
        <taxon>Zopfiaceae</taxon>
        <taxon>Zopfia</taxon>
    </lineage>
</organism>
<name>A0A6A6DG03_9PEZI</name>
<gene>
    <name evidence="1" type="ORF">K469DRAFT_696277</name>
</gene>
<accession>A0A6A6DG03</accession>
<dbReference type="Proteomes" id="UP000800200">
    <property type="component" value="Unassembled WGS sequence"/>
</dbReference>
<proteinExistence type="predicted"/>
<protein>
    <submittedName>
        <fullName evidence="1">Uncharacterized protein</fullName>
    </submittedName>
</protein>
<evidence type="ECO:0000313" key="1">
    <source>
        <dbReference type="EMBL" id="KAF2177883.1"/>
    </source>
</evidence>